<evidence type="ECO:0000313" key="4">
    <source>
        <dbReference type="EMBL" id="MDR6938519.1"/>
    </source>
</evidence>
<dbReference type="InterPro" id="IPR036162">
    <property type="entry name" value="Resolvase-like_N_sf"/>
</dbReference>
<dbReference type="Pfam" id="PF13408">
    <property type="entry name" value="Zn_ribbon_recom"/>
    <property type="match status" value="1"/>
</dbReference>
<feature type="domain" description="Recombinase" evidence="3">
    <location>
        <begin position="190"/>
        <end position="316"/>
    </location>
</feature>
<evidence type="ECO:0000313" key="5">
    <source>
        <dbReference type="Proteomes" id="UP001266099"/>
    </source>
</evidence>
<dbReference type="Gene3D" id="3.90.1750.20">
    <property type="entry name" value="Putative Large Serine Recombinase, Chain B, Domain 2"/>
    <property type="match status" value="1"/>
</dbReference>
<feature type="coiled-coil region" evidence="1">
    <location>
        <begin position="449"/>
        <end position="476"/>
    </location>
</feature>
<dbReference type="RefSeq" id="WP_309954422.1">
    <property type="nucleotide sequence ID" value="NZ_JAVDUJ010000001.1"/>
</dbReference>
<gene>
    <name evidence="4" type="ORF">J2S36_000062</name>
</gene>
<evidence type="ECO:0000256" key="1">
    <source>
        <dbReference type="SAM" id="Coils"/>
    </source>
</evidence>
<dbReference type="InterPro" id="IPR050639">
    <property type="entry name" value="SSR_resolvase"/>
</dbReference>
<keyword evidence="5" id="KW-1185">Reference proteome</keyword>
<keyword evidence="1" id="KW-0175">Coiled coil</keyword>
<dbReference type="PROSITE" id="PS51737">
    <property type="entry name" value="RECOMBINASE_DNA_BIND"/>
    <property type="match status" value="1"/>
</dbReference>
<reference evidence="4 5" key="1">
    <citation type="submission" date="2023-07" db="EMBL/GenBank/DDBJ databases">
        <title>Sequencing the genomes of 1000 actinobacteria strains.</title>
        <authorList>
            <person name="Klenk H.-P."/>
        </authorList>
    </citation>
    <scope>NUCLEOTIDE SEQUENCE [LARGE SCALE GENOMIC DNA]</scope>
    <source>
        <strain evidence="4 5">DSM 15539</strain>
    </source>
</reference>
<dbReference type="Proteomes" id="UP001266099">
    <property type="component" value="Unassembled WGS sequence"/>
</dbReference>
<sequence>MTTTQIRRKRVTAIPATKTPGHATVLGVQRRRRVAAYARVSTEAEEQASSYEAQIDYYTHYIQSRTEWEFAGMYADEGITGTSTKHREGFKTMIADALAGKIDLILTKSVSRFARNTVDSLTTVRKLKDAGVEVYFEKENIWTLDSKGELLITIMSSLAQEESRSISENVTWGHRKRFADGKIMVPYASLLGYKKGDDGNLAIDETQAPIVRRIYATFLEGATPQTIAKELTADQIPTPRGKQIWSPSTVRSILTNEKYKGDALLQKSFTTDFLTKTMKVNEGEVPQYYVTGNHEPIITPATWDVVQAELARRAGKGTSNTHPFANKITCSECGGSFGRKVWHSTSKYRRYIWRCNNKYKKIHRCATPHVTEEQIKNAFVATLAEHVTNTDVLDNTMCLLDETVYDTRELETQQATLGERIEETITLMNQLITTAAATTHDPDDYDRHYHQLETRHRQLETEHQHITDKIDDLRHRRAQAIKVHVYLATLPPLAYSDQAWNTLVDHAIINTNGAISVIFKDEQSAS</sequence>
<dbReference type="Pfam" id="PF00239">
    <property type="entry name" value="Resolvase"/>
    <property type="match status" value="1"/>
</dbReference>
<name>A0ABU1SZI8_9ACTO</name>
<evidence type="ECO:0000259" key="3">
    <source>
        <dbReference type="PROSITE" id="PS51737"/>
    </source>
</evidence>
<dbReference type="PROSITE" id="PS51736">
    <property type="entry name" value="RECOMBINASES_3"/>
    <property type="match status" value="1"/>
</dbReference>
<dbReference type="InterPro" id="IPR038109">
    <property type="entry name" value="DNA_bind_recomb_sf"/>
</dbReference>
<protein>
    <submittedName>
        <fullName evidence="4">DNA invertase Pin-like site-specific DNA recombinase</fullName>
    </submittedName>
</protein>
<dbReference type="Gene3D" id="3.40.50.1390">
    <property type="entry name" value="Resolvase, N-terminal catalytic domain"/>
    <property type="match status" value="1"/>
</dbReference>
<organism evidence="4 5">
    <name type="scientific">Arcanobacterium hippocoleae</name>
    <dbReference type="NCBI Taxonomy" id="149017"/>
    <lineage>
        <taxon>Bacteria</taxon>
        <taxon>Bacillati</taxon>
        <taxon>Actinomycetota</taxon>
        <taxon>Actinomycetes</taxon>
        <taxon>Actinomycetales</taxon>
        <taxon>Actinomycetaceae</taxon>
        <taxon>Arcanobacterium</taxon>
    </lineage>
</organism>
<dbReference type="Pfam" id="PF07508">
    <property type="entry name" value="Recombinase"/>
    <property type="match status" value="1"/>
</dbReference>
<feature type="domain" description="Resolvase/invertase-type recombinase catalytic" evidence="2">
    <location>
        <begin position="33"/>
        <end position="181"/>
    </location>
</feature>
<dbReference type="SUPFAM" id="SSF53041">
    <property type="entry name" value="Resolvase-like"/>
    <property type="match status" value="1"/>
</dbReference>
<comment type="caution">
    <text evidence="4">The sequence shown here is derived from an EMBL/GenBank/DDBJ whole genome shotgun (WGS) entry which is preliminary data.</text>
</comment>
<evidence type="ECO:0000259" key="2">
    <source>
        <dbReference type="PROSITE" id="PS51736"/>
    </source>
</evidence>
<dbReference type="InterPro" id="IPR011109">
    <property type="entry name" value="DNA_bind_recombinase_dom"/>
</dbReference>
<dbReference type="PANTHER" id="PTHR30461:SF23">
    <property type="entry name" value="DNA RECOMBINASE-RELATED"/>
    <property type="match status" value="1"/>
</dbReference>
<proteinExistence type="predicted"/>
<dbReference type="InterPro" id="IPR006119">
    <property type="entry name" value="Resolv_N"/>
</dbReference>
<dbReference type="PANTHER" id="PTHR30461">
    <property type="entry name" value="DNA-INVERTASE FROM LAMBDOID PROPHAGE"/>
    <property type="match status" value="1"/>
</dbReference>
<dbReference type="InterPro" id="IPR025827">
    <property type="entry name" value="Zn_ribbon_recom_dom"/>
</dbReference>
<accession>A0ABU1SZI8</accession>
<dbReference type="EMBL" id="JAVDUJ010000001">
    <property type="protein sequence ID" value="MDR6938519.1"/>
    <property type="molecule type" value="Genomic_DNA"/>
</dbReference>
<dbReference type="SMART" id="SM00857">
    <property type="entry name" value="Resolvase"/>
    <property type="match status" value="1"/>
</dbReference>
<dbReference type="CDD" id="cd00338">
    <property type="entry name" value="Ser_Recombinase"/>
    <property type="match status" value="1"/>
</dbReference>